<gene>
    <name evidence="2" type="ORF">HNR44_000714</name>
</gene>
<accession>A0A841PXN0</accession>
<keyword evidence="3" id="KW-1185">Reference proteome</keyword>
<comment type="caution">
    <text evidence="2">The sequence shown here is derived from an EMBL/GenBank/DDBJ whole genome shotgun (WGS) entry which is preliminary data.</text>
</comment>
<dbReference type="InterPro" id="IPR013022">
    <property type="entry name" value="Xyl_isomerase-like_TIM-brl"/>
</dbReference>
<dbReference type="RefSeq" id="WP_184402710.1">
    <property type="nucleotide sequence ID" value="NZ_JACHHJ010000001.1"/>
</dbReference>
<organism evidence="2 3">
    <name type="scientific">Geomicrobium halophilum</name>
    <dbReference type="NCBI Taxonomy" id="549000"/>
    <lineage>
        <taxon>Bacteria</taxon>
        <taxon>Bacillati</taxon>
        <taxon>Bacillota</taxon>
        <taxon>Bacilli</taxon>
        <taxon>Bacillales</taxon>
        <taxon>Geomicrobium</taxon>
    </lineage>
</organism>
<evidence type="ECO:0000313" key="3">
    <source>
        <dbReference type="Proteomes" id="UP000568839"/>
    </source>
</evidence>
<dbReference type="Gene3D" id="3.20.20.150">
    <property type="entry name" value="Divalent-metal-dependent TIM barrel enzymes"/>
    <property type="match status" value="1"/>
</dbReference>
<dbReference type="AlphaFoldDB" id="A0A841PXN0"/>
<dbReference type="PANTHER" id="PTHR12110">
    <property type="entry name" value="HYDROXYPYRUVATE ISOMERASE"/>
    <property type="match status" value="1"/>
</dbReference>
<dbReference type="EC" id="4.2.1.44" evidence="2"/>
<dbReference type="GO" id="GO:0050114">
    <property type="term" value="F:myo-inosose-2 dehydratase activity"/>
    <property type="evidence" value="ECO:0007669"/>
    <property type="project" value="UniProtKB-EC"/>
</dbReference>
<keyword evidence="2" id="KW-0456">Lyase</keyword>
<dbReference type="NCBIfam" id="TIGR04379">
    <property type="entry name" value="myo_inos_iolE"/>
    <property type="match status" value="1"/>
</dbReference>
<dbReference type="SUPFAM" id="SSF51658">
    <property type="entry name" value="Xylose isomerase-like"/>
    <property type="match status" value="1"/>
</dbReference>
<evidence type="ECO:0000313" key="2">
    <source>
        <dbReference type="EMBL" id="MBB6448765.1"/>
    </source>
</evidence>
<dbReference type="Pfam" id="PF01261">
    <property type="entry name" value="AP_endonuc_2"/>
    <property type="match status" value="1"/>
</dbReference>
<dbReference type="PANTHER" id="PTHR12110:SF41">
    <property type="entry name" value="INOSOSE DEHYDRATASE"/>
    <property type="match status" value="1"/>
</dbReference>
<protein>
    <submittedName>
        <fullName evidence="2">Inosose dehydratase</fullName>
        <ecNumber evidence="2">4.2.1.44</ecNumber>
    </submittedName>
</protein>
<dbReference type="EMBL" id="JACHHJ010000001">
    <property type="protein sequence ID" value="MBB6448765.1"/>
    <property type="molecule type" value="Genomic_DNA"/>
</dbReference>
<dbReference type="Proteomes" id="UP000568839">
    <property type="component" value="Unassembled WGS sequence"/>
</dbReference>
<name>A0A841PXN0_9BACL</name>
<dbReference type="InterPro" id="IPR030823">
    <property type="entry name" value="IolE/MocC"/>
</dbReference>
<proteinExistence type="predicted"/>
<feature type="domain" description="Xylose isomerase-like TIM barrel" evidence="1">
    <location>
        <begin position="35"/>
        <end position="278"/>
    </location>
</feature>
<dbReference type="InterPro" id="IPR036237">
    <property type="entry name" value="Xyl_isomerase-like_sf"/>
</dbReference>
<evidence type="ECO:0000259" key="1">
    <source>
        <dbReference type="Pfam" id="PF01261"/>
    </source>
</evidence>
<sequence>MTHNEIKLGIAPISWTNDDIPELGDHFTIDAIFSDLSKIGYSGTEMGRKFPTDRSLLETTLNKYGIVMASKFIITYFSYPEELENELESFRKWLELLQPLGVKEVIVCEMGGSMHWDIGEGKDDLKIRMLNEERWQSLTDGLNRAGEMSQTYGMELVYHQHAGTVIEKPAELAELTKRTNPNYVSLLYDTGHIYYGGGDPYQELETYIHRIKYVHLKDVRKERLEQSFKKGENFRQQVLSGVFTVPGDDGCINFKPIIDRLIQHEYKGWIVVEAEQDPDVYPPYEYAFKAKKCVDELLNNAYENVKK</sequence>
<dbReference type="InterPro" id="IPR050312">
    <property type="entry name" value="IolE/XylAMocC-like"/>
</dbReference>
<reference evidence="2 3" key="1">
    <citation type="submission" date="2020-08" db="EMBL/GenBank/DDBJ databases">
        <title>Genomic Encyclopedia of Type Strains, Phase IV (KMG-IV): sequencing the most valuable type-strain genomes for metagenomic binning, comparative biology and taxonomic classification.</title>
        <authorList>
            <person name="Goeker M."/>
        </authorList>
    </citation>
    <scope>NUCLEOTIDE SEQUENCE [LARGE SCALE GENOMIC DNA]</scope>
    <source>
        <strain evidence="2 3">DSM 21769</strain>
    </source>
</reference>